<evidence type="ECO:0000313" key="2">
    <source>
        <dbReference type="Proteomes" id="UP000295063"/>
    </source>
</evidence>
<dbReference type="RefSeq" id="WP_132074254.1">
    <property type="nucleotide sequence ID" value="NZ_SLUI01000001.1"/>
</dbReference>
<accession>A0A4R1Q634</accession>
<dbReference type="Proteomes" id="UP000295063">
    <property type="component" value="Unassembled WGS sequence"/>
</dbReference>
<protein>
    <submittedName>
        <fullName evidence="1">Uncharacterized protein</fullName>
    </submittedName>
</protein>
<name>A0A4R1Q634_9FIRM</name>
<organism evidence="1 2">
    <name type="scientific">Anaerospora hongkongensis</name>
    <dbReference type="NCBI Taxonomy" id="244830"/>
    <lineage>
        <taxon>Bacteria</taxon>
        <taxon>Bacillati</taxon>
        <taxon>Bacillota</taxon>
        <taxon>Negativicutes</taxon>
        <taxon>Selenomonadales</taxon>
        <taxon>Sporomusaceae</taxon>
        <taxon>Anaerospora</taxon>
    </lineage>
</organism>
<dbReference type="EMBL" id="SLUI01000001">
    <property type="protein sequence ID" value="TCL40026.1"/>
    <property type="molecule type" value="Genomic_DNA"/>
</dbReference>
<proteinExistence type="predicted"/>
<reference evidence="1 2" key="1">
    <citation type="submission" date="2019-03" db="EMBL/GenBank/DDBJ databases">
        <title>Genomic Encyclopedia of Type Strains, Phase IV (KMG-IV): sequencing the most valuable type-strain genomes for metagenomic binning, comparative biology and taxonomic classification.</title>
        <authorList>
            <person name="Goeker M."/>
        </authorList>
    </citation>
    <scope>NUCLEOTIDE SEQUENCE [LARGE SCALE GENOMIC DNA]</scope>
    <source>
        <strain evidence="1 2">DSM 15969</strain>
    </source>
</reference>
<gene>
    <name evidence="1" type="ORF">EV210_101226</name>
</gene>
<keyword evidence="2" id="KW-1185">Reference proteome</keyword>
<dbReference type="AlphaFoldDB" id="A0A4R1Q634"/>
<dbReference type="OrthoDB" id="2596212at2"/>
<sequence>MTLESSIKDVIAKKLEDGTVEKMVEEQLQKGIINALDSLFGRCGVVTKVIEKQITSVMVPYLEKYDYGRYIVKLDGVLVDVLKEVSADNKTVLQNFKELMLPIDRDSIKASEIFEAWCKYVAKGVATQGLDVICEDSVSYESVEVTLAVSYDDEREWSPFQYATLTFECEHDNEMNFAIRLHHYNRDKENEWSMSYDYIKDIKSLRRVNDFEILLMRLDQAQTKIILDTDSECEDVTPDKEPEVTYG</sequence>
<comment type="caution">
    <text evidence="1">The sequence shown here is derived from an EMBL/GenBank/DDBJ whole genome shotgun (WGS) entry which is preliminary data.</text>
</comment>
<evidence type="ECO:0000313" key="1">
    <source>
        <dbReference type="EMBL" id="TCL40026.1"/>
    </source>
</evidence>